<dbReference type="InterPro" id="IPR008928">
    <property type="entry name" value="6-hairpin_glycosidase_sf"/>
</dbReference>
<evidence type="ECO:0000256" key="1">
    <source>
        <dbReference type="ARBA" id="ARBA00022801"/>
    </source>
</evidence>
<comment type="caution">
    <text evidence="3">The sequence shown here is derived from an EMBL/GenBank/DDBJ whole genome shotgun (WGS) entry which is preliminary data.</text>
</comment>
<sequence length="497" mass="55453">MLQAARQSFIMAPHADQTERNNVSEIPAKASSISASPNQTSLRETLKPLYEANVVAKIFRTAVEGLASNNPPVAYPEYVPQTGGESGRYILREADFWTCGFFPGSIYSLIERLVRFPHAVPTPHNQMLLGELLSLAKQWSDPIIPMAHRTDTHDMSFMIQPSMRVRWEVLHDQQALDTIATAASSLLSRFNSTVGAIRSWDVLTQETVNITSATEDFLVIIDSMCNLDLLYYAAAHTGDKHMHEAATAHARTLIQTHMRSEKPGADGKPRYSTTHVVNFDPRTGGIKERRTAQGYQATSTWARGQAWAILGYAQSYVWTTDLEFLETAMALAEYMIMRMESAPACVELQVPAENDRRSGRYVPLWDFDAPILDEESPLRDSSAGVIAANGMLVLSQALAGLDRVEESRRYRSMAVTIIKDTLDFSLSREKVGFVIGSNGEIATKDEEEGGGRFDAILKNATANYNAKDHKRYWDHGLVYGDYYLIEFGNRLLKMGLL</sequence>
<dbReference type="InterPro" id="IPR052369">
    <property type="entry name" value="UG_Glycosaminoglycan_Hydrolase"/>
</dbReference>
<dbReference type="AlphaFoldDB" id="A0AA39GDX0"/>
<dbReference type="GO" id="GO:0000272">
    <property type="term" value="P:polysaccharide catabolic process"/>
    <property type="evidence" value="ECO:0007669"/>
    <property type="project" value="TreeGrafter"/>
</dbReference>
<evidence type="ECO:0008006" key="5">
    <source>
        <dbReference type="Google" id="ProtNLM"/>
    </source>
</evidence>
<comment type="similarity">
    <text evidence="2">Belongs to the glycosyl hydrolase 88 family.</text>
</comment>
<protein>
    <recommendedName>
        <fullName evidence="5">Unsaturated glucuronyl hydrolase</fullName>
    </recommendedName>
</protein>
<reference evidence="3" key="1">
    <citation type="submission" date="2022-10" db="EMBL/GenBank/DDBJ databases">
        <title>Determination and structural analysis of whole genome sequence of Sarocladium strictum F4-1.</title>
        <authorList>
            <person name="Hu L."/>
            <person name="Jiang Y."/>
        </authorList>
    </citation>
    <scope>NUCLEOTIDE SEQUENCE</scope>
    <source>
        <strain evidence="3">F4-1</strain>
    </source>
</reference>
<dbReference type="SUPFAM" id="SSF48208">
    <property type="entry name" value="Six-hairpin glycosidases"/>
    <property type="match status" value="1"/>
</dbReference>
<evidence type="ECO:0000313" key="4">
    <source>
        <dbReference type="Proteomes" id="UP001175261"/>
    </source>
</evidence>
<keyword evidence="1" id="KW-0378">Hydrolase</keyword>
<dbReference type="Proteomes" id="UP001175261">
    <property type="component" value="Unassembled WGS sequence"/>
</dbReference>
<dbReference type="GO" id="GO:0052757">
    <property type="term" value="F:chondroitin hydrolase activity"/>
    <property type="evidence" value="ECO:0007669"/>
    <property type="project" value="TreeGrafter"/>
</dbReference>
<keyword evidence="4" id="KW-1185">Reference proteome</keyword>
<dbReference type="EMBL" id="JAPDFR010000007">
    <property type="protein sequence ID" value="KAK0385386.1"/>
    <property type="molecule type" value="Genomic_DNA"/>
</dbReference>
<gene>
    <name evidence="3" type="ORF">NLU13_7862</name>
</gene>
<dbReference type="FunFam" id="1.50.10.10:FF:000048">
    <property type="entry name" value="Unsaturated chondroitin disaccharide hydrolase"/>
    <property type="match status" value="1"/>
</dbReference>
<dbReference type="PANTHER" id="PTHR36845">
    <property type="entry name" value="HYDROLASE, PUTATIVE (AFU_ORTHOLOGUE AFUA_7G05090)-RELATED"/>
    <property type="match status" value="1"/>
</dbReference>
<evidence type="ECO:0000256" key="2">
    <source>
        <dbReference type="ARBA" id="ARBA00038358"/>
    </source>
</evidence>
<accession>A0AA39GDX0</accession>
<evidence type="ECO:0000313" key="3">
    <source>
        <dbReference type="EMBL" id="KAK0385386.1"/>
    </source>
</evidence>
<dbReference type="PANTHER" id="PTHR36845:SF1">
    <property type="entry name" value="HYDROLASE, PUTATIVE (AFU_ORTHOLOGUE AFUA_7G05090)-RELATED"/>
    <property type="match status" value="1"/>
</dbReference>
<proteinExistence type="inferred from homology"/>
<name>A0AA39GDX0_SARSR</name>
<organism evidence="3 4">
    <name type="scientific">Sarocladium strictum</name>
    <name type="common">Black bundle disease fungus</name>
    <name type="synonym">Acremonium strictum</name>
    <dbReference type="NCBI Taxonomy" id="5046"/>
    <lineage>
        <taxon>Eukaryota</taxon>
        <taxon>Fungi</taxon>
        <taxon>Dikarya</taxon>
        <taxon>Ascomycota</taxon>
        <taxon>Pezizomycotina</taxon>
        <taxon>Sordariomycetes</taxon>
        <taxon>Hypocreomycetidae</taxon>
        <taxon>Hypocreales</taxon>
        <taxon>Sarocladiaceae</taxon>
        <taxon>Sarocladium</taxon>
    </lineage>
</organism>
<dbReference type="Gene3D" id="1.50.10.10">
    <property type="match status" value="1"/>
</dbReference>
<dbReference type="InterPro" id="IPR012341">
    <property type="entry name" value="6hp_glycosidase-like_sf"/>
</dbReference>